<comment type="caution">
    <text evidence="17">The sequence shown here is derived from an EMBL/GenBank/DDBJ whole genome shotgun (WGS) entry which is preliminary data.</text>
</comment>
<evidence type="ECO:0000256" key="15">
    <source>
        <dbReference type="HAMAP-Rule" id="MF_01019"/>
    </source>
</evidence>
<organism evidence="17 18">
    <name type="scientific">Dialister succinatiphilus YIT 11850</name>
    <dbReference type="NCBI Taxonomy" id="742743"/>
    <lineage>
        <taxon>Bacteria</taxon>
        <taxon>Bacillati</taxon>
        <taxon>Bacillota</taxon>
        <taxon>Negativicutes</taxon>
        <taxon>Veillonellales</taxon>
        <taxon>Veillonellaceae</taxon>
        <taxon>Dialister</taxon>
    </lineage>
</organism>
<proteinExistence type="inferred from homology"/>
<feature type="region of interest" description="Phosphoribosyl-ATP pyrophosphohydrolase" evidence="15">
    <location>
        <begin position="122"/>
        <end position="225"/>
    </location>
</feature>
<dbReference type="GO" id="GO:0005524">
    <property type="term" value="F:ATP binding"/>
    <property type="evidence" value="ECO:0007669"/>
    <property type="project" value="UniProtKB-KW"/>
</dbReference>
<dbReference type="GO" id="GO:0005737">
    <property type="term" value="C:cytoplasm"/>
    <property type="evidence" value="ECO:0007669"/>
    <property type="project" value="UniProtKB-SubCell"/>
</dbReference>
<dbReference type="EC" id="3.6.1.31" evidence="15"/>
<evidence type="ECO:0000256" key="4">
    <source>
        <dbReference type="ARBA" id="ARBA00005169"/>
    </source>
</evidence>
<dbReference type="NCBIfam" id="TIGR03188">
    <property type="entry name" value="histidine_hisI"/>
    <property type="match status" value="1"/>
</dbReference>
<dbReference type="CDD" id="cd11534">
    <property type="entry name" value="NTP-PPase_HisIE_like"/>
    <property type="match status" value="1"/>
</dbReference>
<dbReference type="HAMAP" id="MF_01021">
    <property type="entry name" value="HisI"/>
    <property type="match status" value="1"/>
</dbReference>
<dbReference type="Gene3D" id="3.10.20.810">
    <property type="entry name" value="Phosphoribosyl-AMP cyclohydrolase"/>
    <property type="match status" value="1"/>
</dbReference>
<reference evidence="17 18" key="1">
    <citation type="submission" date="2011-11" db="EMBL/GenBank/DDBJ databases">
        <title>The Genome Sequence of Dialister succinatiphilus YIT 11850.</title>
        <authorList>
            <consortium name="The Broad Institute Genome Sequencing Platform"/>
            <person name="Earl A."/>
            <person name="Ward D."/>
            <person name="Feldgarden M."/>
            <person name="Gevers D."/>
            <person name="Morotomi M."/>
            <person name="Young S.K."/>
            <person name="Zeng Q."/>
            <person name="Gargeya S."/>
            <person name="Fitzgerald M."/>
            <person name="Haas B."/>
            <person name="Abouelleil A."/>
            <person name="Alvarado L."/>
            <person name="Arachchi H.M."/>
            <person name="Berlin A."/>
            <person name="Brown A."/>
            <person name="Chapman S.B."/>
            <person name="Dunbar C."/>
            <person name="Gearin G."/>
            <person name="Goldberg J."/>
            <person name="Griggs A."/>
            <person name="Gujja S."/>
            <person name="Heiman D."/>
            <person name="Howarth C."/>
            <person name="Lui A."/>
            <person name="MacDonald P.J.P."/>
            <person name="Montmayeur A."/>
            <person name="Murphy C."/>
            <person name="Neiman D."/>
            <person name="Pearson M."/>
            <person name="Priest M."/>
            <person name="Roberts A."/>
            <person name="Saif S."/>
            <person name="Shea T."/>
            <person name="Sisk P."/>
            <person name="Stolte C."/>
            <person name="Sykes S."/>
            <person name="Wortman J."/>
            <person name="Nusbaum C."/>
            <person name="Birren B."/>
        </authorList>
    </citation>
    <scope>NUCLEOTIDE SEQUENCE [LARGE SCALE GENOMIC DNA]</scope>
    <source>
        <strain evidence="17 18">YIT 11850</strain>
    </source>
</reference>
<dbReference type="InterPro" id="IPR008179">
    <property type="entry name" value="HisE"/>
</dbReference>
<evidence type="ECO:0000256" key="6">
    <source>
        <dbReference type="ARBA" id="ARBA00007731"/>
    </source>
</evidence>
<dbReference type="InterPro" id="IPR021130">
    <property type="entry name" value="PRib-ATP_PPHydrolase-like"/>
</dbReference>
<dbReference type="InterPro" id="IPR038019">
    <property type="entry name" value="PRib_AMP_CycHydrolase_sf"/>
</dbReference>
<dbReference type="InterPro" id="IPR002496">
    <property type="entry name" value="PRib_AMP_CycHydrolase_dom"/>
</dbReference>
<evidence type="ECO:0000256" key="7">
    <source>
        <dbReference type="ARBA" id="ARBA00008299"/>
    </source>
</evidence>
<dbReference type="SUPFAM" id="SSF101386">
    <property type="entry name" value="all-alpha NTP pyrophosphatases"/>
    <property type="match status" value="1"/>
</dbReference>
<gene>
    <name evidence="15" type="primary">hisI</name>
    <name evidence="15" type="synonym">hisIE</name>
    <name evidence="17" type="ORF">HMPREF9453_01643</name>
</gene>
<name>H1D205_9FIRM</name>
<keyword evidence="8 15" id="KW-0963">Cytoplasm</keyword>
<evidence type="ECO:0000256" key="11">
    <source>
        <dbReference type="ARBA" id="ARBA00022801"/>
    </source>
</evidence>
<evidence type="ECO:0000256" key="1">
    <source>
        <dbReference type="ARBA" id="ARBA00000024"/>
    </source>
</evidence>
<keyword evidence="18" id="KW-1185">Reference proteome</keyword>
<dbReference type="STRING" id="742743.HMPREF9453_01643"/>
<dbReference type="InterPro" id="IPR023019">
    <property type="entry name" value="His_synth_HisIE"/>
</dbReference>
<keyword evidence="11 15" id="KW-0378">Hydrolase</keyword>
<dbReference type="OrthoDB" id="9795769at2"/>
<evidence type="ECO:0000313" key="17">
    <source>
        <dbReference type="EMBL" id="EHO62518.1"/>
    </source>
</evidence>
<dbReference type="EC" id="3.5.4.19" evidence="15"/>
<comment type="pathway">
    <text evidence="4 15">Amino-acid biosynthesis; L-histidine biosynthesis; L-histidine from 5-phospho-alpha-D-ribose 1-diphosphate: step 3/9.</text>
</comment>
<keyword evidence="9 15" id="KW-0028">Amino-acid biosynthesis</keyword>
<dbReference type="RefSeq" id="WP_008860137.1">
    <property type="nucleotide sequence ID" value="NZ_JH591188.1"/>
</dbReference>
<protein>
    <recommendedName>
        <fullName evidence="15">Histidine biosynthesis bifunctional protein HisIE</fullName>
    </recommendedName>
    <domain>
        <recommendedName>
            <fullName evidence="15">Phosphoribosyl-AMP cyclohydrolase</fullName>
            <shortName evidence="15">PRA-CH</shortName>
            <ecNumber evidence="15">3.5.4.19</ecNumber>
        </recommendedName>
    </domain>
    <domain>
        <recommendedName>
            <fullName evidence="15">Phosphoribosyl-ATP pyrophosphatase</fullName>
            <shortName evidence="15">PRA-PH</shortName>
            <ecNumber evidence="15">3.6.1.31</ecNumber>
        </recommendedName>
    </domain>
</protein>
<evidence type="ECO:0000256" key="8">
    <source>
        <dbReference type="ARBA" id="ARBA00022490"/>
    </source>
</evidence>
<accession>H1D205</accession>
<dbReference type="Gene3D" id="1.10.287.1080">
    <property type="entry name" value="MazG-like"/>
    <property type="match status" value="1"/>
</dbReference>
<dbReference type="GO" id="GO:0000105">
    <property type="term" value="P:L-histidine biosynthetic process"/>
    <property type="evidence" value="ECO:0007669"/>
    <property type="project" value="UniProtKB-UniRule"/>
</dbReference>
<dbReference type="SUPFAM" id="SSF141734">
    <property type="entry name" value="HisI-like"/>
    <property type="match status" value="1"/>
</dbReference>
<dbReference type="FunFam" id="3.10.20.810:FF:000001">
    <property type="entry name" value="Histidine biosynthesis bifunctional protein HisIE"/>
    <property type="match status" value="1"/>
</dbReference>
<dbReference type="NCBIfam" id="NF000768">
    <property type="entry name" value="PRK00051.1"/>
    <property type="match status" value="1"/>
</dbReference>
<comment type="catalytic activity">
    <reaction evidence="2 15">
        <text>1-(5-phospho-beta-D-ribosyl)-ATP + H2O = 1-(5-phospho-beta-D-ribosyl)-5'-AMP + diphosphate + H(+)</text>
        <dbReference type="Rhea" id="RHEA:22828"/>
        <dbReference type="ChEBI" id="CHEBI:15377"/>
        <dbReference type="ChEBI" id="CHEBI:15378"/>
        <dbReference type="ChEBI" id="CHEBI:33019"/>
        <dbReference type="ChEBI" id="CHEBI:59457"/>
        <dbReference type="ChEBI" id="CHEBI:73183"/>
        <dbReference type="EC" id="3.6.1.31"/>
    </reaction>
</comment>
<dbReference type="eggNOG" id="COG0139">
    <property type="taxonomic scope" value="Bacteria"/>
</dbReference>
<evidence type="ECO:0000256" key="12">
    <source>
        <dbReference type="ARBA" id="ARBA00022840"/>
    </source>
</evidence>
<evidence type="ECO:0000256" key="3">
    <source>
        <dbReference type="ARBA" id="ARBA00004496"/>
    </source>
</evidence>
<keyword evidence="14 15" id="KW-0511">Multifunctional enzyme</keyword>
<dbReference type="HAMAP" id="MF_01019">
    <property type="entry name" value="HisIE"/>
    <property type="match status" value="1"/>
</dbReference>
<dbReference type="PANTHER" id="PTHR42945:SF1">
    <property type="entry name" value="HISTIDINE BIOSYNTHESIS BIFUNCTIONAL PROTEIN HIS7"/>
    <property type="match status" value="1"/>
</dbReference>
<comment type="similarity">
    <text evidence="6 15">In the C-terminal section; belongs to the PRA-PH family.</text>
</comment>
<evidence type="ECO:0000256" key="9">
    <source>
        <dbReference type="ARBA" id="ARBA00022605"/>
    </source>
</evidence>
<dbReference type="Pfam" id="PF01503">
    <property type="entry name" value="PRA-PH"/>
    <property type="match status" value="1"/>
</dbReference>
<dbReference type="UniPathway" id="UPA00031">
    <property type="reaction ID" value="UER00007"/>
</dbReference>
<keyword evidence="12 15" id="KW-0067">ATP-binding</keyword>
<dbReference type="AlphaFoldDB" id="H1D205"/>
<evidence type="ECO:0000256" key="2">
    <source>
        <dbReference type="ARBA" id="ARBA00001460"/>
    </source>
</evidence>
<comment type="similarity">
    <text evidence="7 15">In the N-terminal section; belongs to the PRA-CH family.</text>
</comment>
<comment type="catalytic activity">
    <reaction evidence="1 15">
        <text>1-(5-phospho-beta-D-ribosyl)-5'-AMP + H2O = 1-(5-phospho-beta-D-ribosyl)-5-[(5-phospho-beta-D-ribosylamino)methylideneamino]imidazole-4-carboxamide</text>
        <dbReference type="Rhea" id="RHEA:20049"/>
        <dbReference type="ChEBI" id="CHEBI:15377"/>
        <dbReference type="ChEBI" id="CHEBI:58435"/>
        <dbReference type="ChEBI" id="CHEBI:59457"/>
        <dbReference type="EC" id="3.5.4.19"/>
    </reaction>
</comment>
<dbReference type="HOGENOM" id="CLU_048577_3_1_9"/>
<dbReference type="PANTHER" id="PTHR42945">
    <property type="entry name" value="HISTIDINE BIOSYNTHESIS BIFUNCTIONAL PROTEIN"/>
    <property type="match status" value="1"/>
</dbReference>
<sequence>MESVDIGNIKFDEKGLVPAVVQDARSGEVLMVAYMNAESLAKTVESGDTWFFSRSRQKLWHKGEESGHFQHVKRIYVDCDADTLVVEAIPEGPACHTGNRSCFYRSLAQWDNTKAKGSLTILHTLFEEIKDRRIHPQEKSYTNYLQKEGKNKIDKKIGEEASEVIIADQHEDKEEIIDESCDLLYHLFVLWENAGVDLYDIMQKLEERDEKKGNKKVVGHLDKTF</sequence>
<evidence type="ECO:0000256" key="14">
    <source>
        <dbReference type="ARBA" id="ARBA00023268"/>
    </source>
</evidence>
<dbReference type="Proteomes" id="UP000003277">
    <property type="component" value="Unassembled WGS sequence"/>
</dbReference>
<dbReference type="GO" id="GO:0004635">
    <property type="term" value="F:phosphoribosyl-AMP cyclohydrolase activity"/>
    <property type="evidence" value="ECO:0007669"/>
    <property type="project" value="UniProtKB-UniRule"/>
</dbReference>
<dbReference type="GO" id="GO:0004636">
    <property type="term" value="F:phosphoribosyl-ATP diphosphatase activity"/>
    <property type="evidence" value="ECO:0007669"/>
    <property type="project" value="UniProtKB-UniRule"/>
</dbReference>
<comment type="subcellular location">
    <subcellularLocation>
        <location evidence="3 15">Cytoplasm</location>
    </subcellularLocation>
</comment>
<dbReference type="EMBL" id="ADLT01000052">
    <property type="protein sequence ID" value="EHO62518.1"/>
    <property type="molecule type" value="Genomic_DNA"/>
</dbReference>
<dbReference type="Pfam" id="PF01502">
    <property type="entry name" value="PRA-CH"/>
    <property type="match status" value="1"/>
</dbReference>
<feature type="region of interest" description="Phosphoribosyl-AMP cyclohydrolase" evidence="15">
    <location>
        <begin position="1"/>
        <end position="121"/>
    </location>
</feature>
<dbReference type="InterPro" id="IPR026660">
    <property type="entry name" value="PRA-CH"/>
</dbReference>
<evidence type="ECO:0000313" key="18">
    <source>
        <dbReference type="Proteomes" id="UP000003277"/>
    </source>
</evidence>
<dbReference type="eggNOG" id="COG0140">
    <property type="taxonomic scope" value="Bacteria"/>
</dbReference>
<dbReference type="NCBIfam" id="NF002747">
    <property type="entry name" value="PRK02759.1"/>
    <property type="match status" value="1"/>
</dbReference>
<keyword evidence="13 15" id="KW-0368">Histidine biosynthesis</keyword>
<keyword evidence="10 15" id="KW-0547">Nucleotide-binding</keyword>
<evidence type="ECO:0000256" key="13">
    <source>
        <dbReference type="ARBA" id="ARBA00023102"/>
    </source>
</evidence>
<dbReference type="HAMAP" id="MF_01020">
    <property type="entry name" value="HisE"/>
    <property type="match status" value="1"/>
</dbReference>
<feature type="domain" description="Phosphoribosyl-AMP cyclohydrolase" evidence="16">
    <location>
        <begin position="31"/>
        <end position="104"/>
    </location>
</feature>
<evidence type="ECO:0000259" key="16">
    <source>
        <dbReference type="Pfam" id="PF01502"/>
    </source>
</evidence>
<dbReference type="PATRIC" id="fig|742743.3.peg.1677"/>
<evidence type="ECO:0000256" key="10">
    <source>
        <dbReference type="ARBA" id="ARBA00022741"/>
    </source>
</evidence>
<comment type="pathway">
    <text evidence="5 15">Amino-acid biosynthesis; L-histidine biosynthesis; L-histidine from 5-phospho-alpha-D-ribose 1-diphosphate: step 2/9.</text>
</comment>
<evidence type="ECO:0000256" key="5">
    <source>
        <dbReference type="ARBA" id="ARBA00005204"/>
    </source>
</evidence>